<feature type="transmembrane region" description="Helical" evidence="1">
    <location>
        <begin position="270"/>
        <end position="287"/>
    </location>
</feature>
<dbReference type="SMART" id="SM01080">
    <property type="entry name" value="CHASE2"/>
    <property type="match status" value="1"/>
</dbReference>
<dbReference type="InterPro" id="IPR029787">
    <property type="entry name" value="Nucleotide_cyclase"/>
</dbReference>
<dbReference type="Pfam" id="PF05226">
    <property type="entry name" value="CHASE2"/>
    <property type="match status" value="1"/>
</dbReference>
<keyword evidence="1" id="KW-0812">Transmembrane</keyword>
<feature type="transmembrane region" description="Helical" evidence="1">
    <location>
        <begin position="292"/>
        <end position="309"/>
    </location>
</feature>
<keyword evidence="1" id="KW-1133">Transmembrane helix</keyword>
<organism evidence="3 4">
    <name type="scientific">Deinococcus petrolearius</name>
    <dbReference type="NCBI Taxonomy" id="1751295"/>
    <lineage>
        <taxon>Bacteria</taxon>
        <taxon>Thermotogati</taxon>
        <taxon>Deinococcota</taxon>
        <taxon>Deinococci</taxon>
        <taxon>Deinococcales</taxon>
        <taxon>Deinococcaceae</taxon>
        <taxon>Deinococcus</taxon>
    </lineage>
</organism>
<dbReference type="PANTHER" id="PTHR45138">
    <property type="entry name" value="REGULATORY COMPONENTS OF SENSORY TRANSDUCTION SYSTEM"/>
    <property type="match status" value="1"/>
</dbReference>
<keyword evidence="1" id="KW-0472">Membrane</keyword>
<dbReference type="NCBIfam" id="TIGR00254">
    <property type="entry name" value="GGDEF"/>
    <property type="match status" value="1"/>
</dbReference>
<feature type="transmembrane region" description="Helical" evidence="1">
    <location>
        <begin position="315"/>
        <end position="335"/>
    </location>
</feature>
<dbReference type="EMBL" id="JBHSOH010000005">
    <property type="protein sequence ID" value="MFC5847572.1"/>
    <property type="molecule type" value="Genomic_DNA"/>
</dbReference>
<evidence type="ECO:0000313" key="3">
    <source>
        <dbReference type="EMBL" id="MFC5847572.1"/>
    </source>
</evidence>
<evidence type="ECO:0000313" key="4">
    <source>
        <dbReference type="Proteomes" id="UP001595979"/>
    </source>
</evidence>
<accession>A0ABW1DFU9</accession>
<dbReference type="PROSITE" id="PS50887">
    <property type="entry name" value="GGDEF"/>
    <property type="match status" value="1"/>
</dbReference>
<protein>
    <submittedName>
        <fullName evidence="3">CHASE2 domain-containing protein</fullName>
    </submittedName>
</protein>
<dbReference type="InterPro" id="IPR050469">
    <property type="entry name" value="Diguanylate_Cyclase"/>
</dbReference>
<proteinExistence type="predicted"/>
<feature type="domain" description="GGDEF" evidence="2">
    <location>
        <begin position="369"/>
        <end position="496"/>
    </location>
</feature>
<dbReference type="InterPro" id="IPR007890">
    <property type="entry name" value="CHASE2"/>
</dbReference>
<dbReference type="SUPFAM" id="SSF55073">
    <property type="entry name" value="Nucleotide cyclase"/>
    <property type="match status" value="1"/>
</dbReference>
<dbReference type="CDD" id="cd01949">
    <property type="entry name" value="GGDEF"/>
    <property type="match status" value="1"/>
</dbReference>
<dbReference type="Pfam" id="PF00990">
    <property type="entry name" value="GGDEF"/>
    <property type="match status" value="1"/>
</dbReference>
<comment type="caution">
    <text evidence="3">The sequence shown here is derived from an EMBL/GenBank/DDBJ whole genome shotgun (WGS) entry which is preliminary data.</text>
</comment>
<evidence type="ECO:0000259" key="2">
    <source>
        <dbReference type="PROSITE" id="PS50887"/>
    </source>
</evidence>
<reference evidence="4" key="1">
    <citation type="journal article" date="2019" name="Int. J. Syst. Evol. Microbiol.">
        <title>The Global Catalogue of Microorganisms (GCM) 10K type strain sequencing project: providing services to taxonomists for standard genome sequencing and annotation.</title>
        <authorList>
            <consortium name="The Broad Institute Genomics Platform"/>
            <consortium name="The Broad Institute Genome Sequencing Center for Infectious Disease"/>
            <person name="Wu L."/>
            <person name="Ma J."/>
        </authorList>
    </citation>
    <scope>NUCLEOTIDE SEQUENCE [LARGE SCALE GENOMIC DNA]</scope>
    <source>
        <strain evidence="4">CGMCC 1.15053</strain>
    </source>
</reference>
<name>A0ABW1DFU9_9DEIO</name>
<dbReference type="SMART" id="SM00267">
    <property type="entry name" value="GGDEF"/>
    <property type="match status" value="1"/>
</dbReference>
<gene>
    <name evidence="3" type="ORF">ACFPQ6_04550</name>
</gene>
<dbReference type="Gene3D" id="3.30.70.270">
    <property type="match status" value="1"/>
</dbReference>
<evidence type="ECO:0000256" key="1">
    <source>
        <dbReference type="SAM" id="Phobius"/>
    </source>
</evidence>
<dbReference type="InterPro" id="IPR000160">
    <property type="entry name" value="GGDEF_dom"/>
</dbReference>
<dbReference type="RefSeq" id="WP_380046829.1">
    <property type="nucleotide sequence ID" value="NZ_JBHSOH010000005.1"/>
</dbReference>
<dbReference type="Proteomes" id="UP001595979">
    <property type="component" value="Unassembled WGS sequence"/>
</dbReference>
<sequence>MLRFPERSLRRFTLPLAAVLGAALMLALPANPRLEDMLNQALPSRLNPALVVVGIDDASLRDYGRPDIWPRELYAQVLRTLREAGVRAVGLDVLLSGASSPADAGLAPLFSAPDLVLATSPGEAGEAPQPGWHSPTGVSVLNCSAGGVARSVQTAYALEGPGGDRRLVPSFAGQLARLAGASVPADTAPRLLRYVPPGELEAATLSFRDVVNGNVRFAELQGKTVLIGLTASGLSGLTSTDIGGSQIAGTYLQARAVSSLLSVPLTRPPLWLLALLGAALAATTVWLRGLWGFWAAALALLLAALGWLVDLVLPGVSLSFAALIGVGLVAFERWWQLRTLGTQDMLTGVGNRLAFTRAVEHRWHSRQERPISLMLIDLDGLRQVNKQYGHLTGDLLLRDLAGRLQKLRRRGDVVFRWGPDEFAVLLDQVGPQELPALTEHFRRNLGDLRAHDLQVQANIGAASTSAEILTPGELIEAASRSRYRMKYRRGQPGARD</sequence>
<keyword evidence="4" id="KW-1185">Reference proteome</keyword>
<dbReference type="PANTHER" id="PTHR45138:SF9">
    <property type="entry name" value="DIGUANYLATE CYCLASE DGCM-RELATED"/>
    <property type="match status" value="1"/>
</dbReference>
<dbReference type="InterPro" id="IPR043128">
    <property type="entry name" value="Rev_trsase/Diguanyl_cyclase"/>
</dbReference>